<proteinExistence type="predicted"/>
<keyword evidence="3" id="KW-1185">Reference proteome</keyword>
<evidence type="ECO:0000256" key="1">
    <source>
        <dbReference type="SAM" id="MobiDB-lite"/>
    </source>
</evidence>
<accession>A0A0C3PNS9</accession>
<feature type="region of interest" description="Disordered" evidence="1">
    <location>
        <begin position="70"/>
        <end position="141"/>
    </location>
</feature>
<dbReference type="AlphaFoldDB" id="A0A0C3PNS9"/>
<dbReference type="HOGENOM" id="CLU_1825972_0_0_1"/>
<dbReference type="EMBL" id="KN840479">
    <property type="protein sequence ID" value="KIP08503.1"/>
    <property type="molecule type" value="Genomic_DNA"/>
</dbReference>
<sequence>MSSLHKPGFMHKGHRRALLTLRAKPLVQLDRARRCTGIIGLTPEIMNWFSYENSRSWGMGETVPDINTLRESLSRSTTRDAANPIDPPSESPTPHGETAEILEAQEGPLDDEWNLEFLPTYDELAPPPPSYAELGQQPQLQ</sequence>
<name>A0A0C3PNS9_PHLG1</name>
<dbReference type="Proteomes" id="UP000053257">
    <property type="component" value="Unassembled WGS sequence"/>
</dbReference>
<organism evidence="2 3">
    <name type="scientific">Phlebiopsis gigantea (strain 11061_1 CR5-6)</name>
    <name type="common">White-rot fungus</name>
    <name type="synonym">Peniophora gigantea</name>
    <dbReference type="NCBI Taxonomy" id="745531"/>
    <lineage>
        <taxon>Eukaryota</taxon>
        <taxon>Fungi</taxon>
        <taxon>Dikarya</taxon>
        <taxon>Basidiomycota</taxon>
        <taxon>Agaricomycotina</taxon>
        <taxon>Agaricomycetes</taxon>
        <taxon>Polyporales</taxon>
        <taxon>Phanerochaetaceae</taxon>
        <taxon>Phlebiopsis</taxon>
    </lineage>
</organism>
<feature type="compositionally biased region" description="Polar residues" evidence="1">
    <location>
        <begin position="70"/>
        <end position="80"/>
    </location>
</feature>
<gene>
    <name evidence="2" type="ORF">PHLGIDRAFT_379245</name>
</gene>
<reference evidence="2 3" key="1">
    <citation type="journal article" date="2014" name="PLoS Genet.">
        <title>Analysis of the Phlebiopsis gigantea genome, transcriptome and secretome provides insight into its pioneer colonization strategies of wood.</title>
        <authorList>
            <person name="Hori C."/>
            <person name="Ishida T."/>
            <person name="Igarashi K."/>
            <person name="Samejima M."/>
            <person name="Suzuki H."/>
            <person name="Master E."/>
            <person name="Ferreira P."/>
            <person name="Ruiz-Duenas F.J."/>
            <person name="Held B."/>
            <person name="Canessa P."/>
            <person name="Larrondo L.F."/>
            <person name="Schmoll M."/>
            <person name="Druzhinina I.S."/>
            <person name="Kubicek C.P."/>
            <person name="Gaskell J.A."/>
            <person name="Kersten P."/>
            <person name="St John F."/>
            <person name="Glasner J."/>
            <person name="Sabat G."/>
            <person name="Splinter BonDurant S."/>
            <person name="Syed K."/>
            <person name="Yadav J."/>
            <person name="Mgbeahuruike A.C."/>
            <person name="Kovalchuk A."/>
            <person name="Asiegbu F.O."/>
            <person name="Lackner G."/>
            <person name="Hoffmeister D."/>
            <person name="Rencoret J."/>
            <person name="Gutierrez A."/>
            <person name="Sun H."/>
            <person name="Lindquist E."/>
            <person name="Barry K."/>
            <person name="Riley R."/>
            <person name="Grigoriev I.V."/>
            <person name="Henrissat B."/>
            <person name="Kues U."/>
            <person name="Berka R.M."/>
            <person name="Martinez A.T."/>
            <person name="Covert S.F."/>
            <person name="Blanchette R.A."/>
            <person name="Cullen D."/>
        </authorList>
    </citation>
    <scope>NUCLEOTIDE SEQUENCE [LARGE SCALE GENOMIC DNA]</scope>
    <source>
        <strain evidence="2 3">11061_1 CR5-6</strain>
    </source>
</reference>
<evidence type="ECO:0000313" key="3">
    <source>
        <dbReference type="Proteomes" id="UP000053257"/>
    </source>
</evidence>
<protein>
    <submittedName>
        <fullName evidence="2">Uncharacterized protein</fullName>
    </submittedName>
</protein>
<evidence type="ECO:0000313" key="2">
    <source>
        <dbReference type="EMBL" id="KIP08503.1"/>
    </source>
</evidence>